<reference evidence="1" key="1">
    <citation type="journal article" date="2022" name="bioRxiv">
        <title>Sequencing and chromosome-scale assembly of the giantPleurodeles waltlgenome.</title>
        <authorList>
            <person name="Brown T."/>
            <person name="Elewa A."/>
            <person name="Iarovenko S."/>
            <person name="Subramanian E."/>
            <person name="Araus A.J."/>
            <person name="Petzold A."/>
            <person name="Susuki M."/>
            <person name="Suzuki K.-i.T."/>
            <person name="Hayashi T."/>
            <person name="Toyoda A."/>
            <person name="Oliveira C."/>
            <person name="Osipova E."/>
            <person name="Leigh N.D."/>
            <person name="Simon A."/>
            <person name="Yun M.H."/>
        </authorList>
    </citation>
    <scope>NUCLEOTIDE SEQUENCE</scope>
    <source>
        <strain evidence="1">20211129_DDA</strain>
        <tissue evidence="1">Liver</tissue>
    </source>
</reference>
<evidence type="ECO:0000313" key="1">
    <source>
        <dbReference type="EMBL" id="KAJ1181319.1"/>
    </source>
</evidence>
<dbReference type="AlphaFoldDB" id="A0AAV7TYS5"/>
<keyword evidence="2" id="KW-1185">Reference proteome</keyword>
<accession>A0AAV7TYS5</accession>
<dbReference type="Proteomes" id="UP001066276">
    <property type="component" value="Chromosome 3_2"/>
</dbReference>
<proteinExistence type="predicted"/>
<gene>
    <name evidence="1" type="ORF">NDU88_006527</name>
</gene>
<comment type="caution">
    <text evidence="1">The sequence shown here is derived from an EMBL/GenBank/DDBJ whole genome shotgun (WGS) entry which is preliminary data.</text>
</comment>
<protein>
    <submittedName>
        <fullName evidence="1">Uncharacterized protein</fullName>
    </submittedName>
</protein>
<organism evidence="1 2">
    <name type="scientific">Pleurodeles waltl</name>
    <name type="common">Iberian ribbed newt</name>
    <dbReference type="NCBI Taxonomy" id="8319"/>
    <lineage>
        <taxon>Eukaryota</taxon>
        <taxon>Metazoa</taxon>
        <taxon>Chordata</taxon>
        <taxon>Craniata</taxon>
        <taxon>Vertebrata</taxon>
        <taxon>Euteleostomi</taxon>
        <taxon>Amphibia</taxon>
        <taxon>Batrachia</taxon>
        <taxon>Caudata</taxon>
        <taxon>Salamandroidea</taxon>
        <taxon>Salamandridae</taxon>
        <taxon>Pleurodelinae</taxon>
        <taxon>Pleurodeles</taxon>
    </lineage>
</organism>
<sequence length="85" mass="9590">MLLREGGNAEPPQGQKVYQDNSVMPVGVLRDLVAEPCCLEDKEKIENTSSLAFNEICRRATEVSYMDSARTFTTDKKPKRLLTRV</sequence>
<name>A0AAV7TYS5_PLEWA</name>
<dbReference type="EMBL" id="JANPWB010000006">
    <property type="protein sequence ID" value="KAJ1181319.1"/>
    <property type="molecule type" value="Genomic_DNA"/>
</dbReference>
<evidence type="ECO:0000313" key="2">
    <source>
        <dbReference type="Proteomes" id="UP001066276"/>
    </source>
</evidence>